<dbReference type="Proteomes" id="UP000593567">
    <property type="component" value="Unassembled WGS sequence"/>
</dbReference>
<dbReference type="OrthoDB" id="676979at2759"/>
<dbReference type="InterPro" id="IPR001611">
    <property type="entry name" value="Leu-rich_rpt"/>
</dbReference>
<evidence type="ECO:0000256" key="5">
    <source>
        <dbReference type="ARBA" id="ARBA00022737"/>
    </source>
</evidence>
<dbReference type="InterPro" id="IPR032675">
    <property type="entry name" value="LRR_dom_sf"/>
</dbReference>
<dbReference type="EMBL" id="VXIV02003522">
    <property type="protein sequence ID" value="KAF6016507.1"/>
    <property type="molecule type" value="Genomic_DNA"/>
</dbReference>
<evidence type="ECO:0000313" key="6">
    <source>
        <dbReference type="EMBL" id="KAF6016507.1"/>
    </source>
</evidence>
<dbReference type="SUPFAM" id="SSF52058">
    <property type="entry name" value="L domain-like"/>
    <property type="match status" value="1"/>
</dbReference>
<proteinExistence type="predicted"/>
<evidence type="ECO:0000256" key="4">
    <source>
        <dbReference type="ARBA" id="ARBA00022614"/>
    </source>
</evidence>
<dbReference type="GO" id="GO:0005737">
    <property type="term" value="C:cytoplasm"/>
    <property type="evidence" value="ECO:0007669"/>
    <property type="project" value="UniProtKB-SubCell"/>
</dbReference>
<evidence type="ECO:0000256" key="1">
    <source>
        <dbReference type="ARBA" id="ARBA00004496"/>
    </source>
</evidence>
<comment type="subcellular location">
    <subcellularLocation>
        <location evidence="1">Cytoplasm</location>
    </subcellularLocation>
</comment>
<gene>
    <name evidence="6" type="ORF">EB796_025183</name>
</gene>
<keyword evidence="7" id="KW-1185">Reference proteome</keyword>
<protein>
    <recommendedName>
        <fullName evidence="2">Leucine-rich repeat-containing protein 51</fullName>
    </recommendedName>
</protein>
<accession>A0A7J7ISG0</accession>
<dbReference type="PANTHER" id="PTHR46545:SF1">
    <property type="entry name" value="LEUCINE-RICH REPEAT-CONTAINING PROTEIN 51"/>
    <property type="match status" value="1"/>
</dbReference>
<dbReference type="Gene3D" id="3.80.10.10">
    <property type="entry name" value="Ribonuclease Inhibitor"/>
    <property type="match status" value="1"/>
</dbReference>
<dbReference type="PROSITE" id="PS51450">
    <property type="entry name" value="LRR"/>
    <property type="match status" value="1"/>
</dbReference>
<evidence type="ECO:0000313" key="7">
    <source>
        <dbReference type="Proteomes" id="UP000593567"/>
    </source>
</evidence>
<dbReference type="AlphaFoldDB" id="A0A7J7ISG0"/>
<sequence length="239" mass="26945">MDTARSPTSPRKQLALPSTHKPIGLAELEAPLDYSFYNMTSLQDVIYWEPRQGFLPPKRLYVEEEVPDNEARVGAKAANPILPKKSPSTNQKLSKSKCLKLNNNCLSEIGDIKEVASGLFEDVDSVAWLDLSFNELTKVDDILLQFPNLQILYLHGNQFSNMAEIEKLAKIPTLKKLSLHGNPIENEKGYKYIVMSMLPGIQTLDFSRITKADRRTAATLEGMNKNLKKRRGKPKTEDD</sequence>
<evidence type="ECO:0000256" key="2">
    <source>
        <dbReference type="ARBA" id="ARBA00014223"/>
    </source>
</evidence>
<organism evidence="6 7">
    <name type="scientific">Bugula neritina</name>
    <name type="common">Brown bryozoan</name>
    <name type="synonym">Sertularia neritina</name>
    <dbReference type="NCBI Taxonomy" id="10212"/>
    <lineage>
        <taxon>Eukaryota</taxon>
        <taxon>Metazoa</taxon>
        <taxon>Spiralia</taxon>
        <taxon>Lophotrochozoa</taxon>
        <taxon>Bryozoa</taxon>
        <taxon>Gymnolaemata</taxon>
        <taxon>Cheilostomatida</taxon>
        <taxon>Flustrina</taxon>
        <taxon>Buguloidea</taxon>
        <taxon>Bugulidae</taxon>
        <taxon>Bugula</taxon>
    </lineage>
</organism>
<keyword evidence="5" id="KW-0677">Repeat</keyword>
<keyword evidence="4" id="KW-0433">Leucine-rich repeat</keyword>
<reference evidence="6" key="1">
    <citation type="submission" date="2020-06" db="EMBL/GenBank/DDBJ databases">
        <title>Draft genome of Bugula neritina, a colonial animal packing powerful symbionts and potential medicines.</title>
        <authorList>
            <person name="Rayko M."/>
        </authorList>
    </citation>
    <scope>NUCLEOTIDE SEQUENCE [LARGE SCALE GENOMIC DNA]</scope>
    <source>
        <strain evidence="6">Kwan_BN1</strain>
    </source>
</reference>
<dbReference type="Pfam" id="PF14580">
    <property type="entry name" value="LRR_9"/>
    <property type="match status" value="1"/>
</dbReference>
<name>A0A7J7ISG0_BUGNE</name>
<keyword evidence="3" id="KW-0963">Cytoplasm</keyword>
<dbReference type="PANTHER" id="PTHR46545">
    <property type="entry name" value="LEUCINE-RICH REPEAT-CONTAINING PROTEIN 51"/>
    <property type="match status" value="1"/>
</dbReference>
<evidence type="ECO:0000256" key="3">
    <source>
        <dbReference type="ARBA" id="ARBA00022490"/>
    </source>
</evidence>
<comment type="caution">
    <text evidence="6">The sequence shown here is derived from an EMBL/GenBank/DDBJ whole genome shotgun (WGS) entry which is preliminary data.</text>
</comment>